<evidence type="ECO:0000313" key="1">
    <source>
        <dbReference type="EMBL" id="GCE12486.1"/>
    </source>
</evidence>
<dbReference type="EMBL" id="BIFR01000001">
    <property type="protein sequence ID" value="GCE12486.1"/>
    <property type="molecule type" value="Genomic_DNA"/>
</dbReference>
<protein>
    <submittedName>
        <fullName evidence="1">Uncharacterized protein</fullName>
    </submittedName>
</protein>
<proteinExistence type="predicted"/>
<reference evidence="2" key="1">
    <citation type="submission" date="2018-12" db="EMBL/GenBank/DDBJ databases">
        <title>Tengunoibacter tsumagoiensis gen. nov., sp. nov., Dictyobacter kobayashii sp. nov., D. alpinus sp. nov., and D. joshuensis sp. nov. and description of Dictyobacteraceae fam. nov. within the order Ktedonobacterales isolated from Tengu-no-mugimeshi.</title>
        <authorList>
            <person name="Wang C.M."/>
            <person name="Zheng Y."/>
            <person name="Sakai Y."/>
            <person name="Toyoda A."/>
            <person name="Minakuchi Y."/>
            <person name="Abe K."/>
            <person name="Yokota A."/>
            <person name="Yabe S."/>
        </authorList>
    </citation>
    <scope>NUCLEOTIDE SEQUENCE [LARGE SCALE GENOMIC DNA]</scope>
    <source>
        <strain evidence="2">Uno3</strain>
    </source>
</reference>
<dbReference type="Proteomes" id="UP000287352">
    <property type="component" value="Unassembled WGS sequence"/>
</dbReference>
<keyword evidence="2" id="KW-1185">Reference proteome</keyword>
<organism evidence="1 2">
    <name type="scientific">Tengunoibacter tsumagoiensis</name>
    <dbReference type="NCBI Taxonomy" id="2014871"/>
    <lineage>
        <taxon>Bacteria</taxon>
        <taxon>Bacillati</taxon>
        <taxon>Chloroflexota</taxon>
        <taxon>Ktedonobacteria</taxon>
        <taxon>Ktedonobacterales</taxon>
        <taxon>Dictyobacteraceae</taxon>
        <taxon>Tengunoibacter</taxon>
    </lineage>
</organism>
<comment type="caution">
    <text evidence="1">The sequence shown here is derived from an EMBL/GenBank/DDBJ whole genome shotgun (WGS) entry which is preliminary data.</text>
</comment>
<dbReference type="AlphaFoldDB" id="A0A402A0A4"/>
<dbReference type="OrthoDB" id="9978001at2"/>
<dbReference type="RefSeq" id="WP_126580100.1">
    <property type="nucleotide sequence ID" value="NZ_BIFR01000001.1"/>
</dbReference>
<gene>
    <name evidence="1" type="ORF">KTT_23450</name>
</gene>
<name>A0A402A0A4_9CHLR</name>
<evidence type="ECO:0000313" key="2">
    <source>
        <dbReference type="Proteomes" id="UP000287352"/>
    </source>
</evidence>
<accession>A0A402A0A4</accession>
<sequence length="67" mass="7342">MDEQERQALKIEVLELGEQLFALALERGDVAEQGEEAGVEKPAREEIAAASDEFFGALRLLLGLEQA</sequence>